<organism evidence="1 2">
    <name type="scientific">Helianthus annuus</name>
    <name type="common">Common sunflower</name>
    <dbReference type="NCBI Taxonomy" id="4232"/>
    <lineage>
        <taxon>Eukaryota</taxon>
        <taxon>Viridiplantae</taxon>
        <taxon>Streptophyta</taxon>
        <taxon>Embryophyta</taxon>
        <taxon>Tracheophyta</taxon>
        <taxon>Spermatophyta</taxon>
        <taxon>Magnoliopsida</taxon>
        <taxon>eudicotyledons</taxon>
        <taxon>Gunneridae</taxon>
        <taxon>Pentapetalae</taxon>
        <taxon>asterids</taxon>
        <taxon>campanulids</taxon>
        <taxon>Asterales</taxon>
        <taxon>Asteraceae</taxon>
        <taxon>Asteroideae</taxon>
        <taxon>Heliantheae alliance</taxon>
        <taxon>Heliantheae</taxon>
        <taxon>Helianthus</taxon>
    </lineage>
</organism>
<evidence type="ECO:0000313" key="2">
    <source>
        <dbReference type="Proteomes" id="UP000215914"/>
    </source>
</evidence>
<keyword evidence="2" id="KW-1185">Reference proteome</keyword>
<name>A0A9K3I1S2_HELAN</name>
<evidence type="ECO:0000313" key="1">
    <source>
        <dbReference type="EMBL" id="KAF5788384.1"/>
    </source>
</evidence>
<dbReference type="Gramene" id="mRNA:HanXRQr2_Chr10g0463431">
    <property type="protein sequence ID" value="mRNA:HanXRQr2_Chr10g0463431"/>
    <property type="gene ID" value="HanXRQr2_Chr10g0463431"/>
</dbReference>
<gene>
    <name evidence="1" type="ORF">HanXRQr2_Chr10g0463431</name>
</gene>
<dbReference type="EMBL" id="MNCJ02000325">
    <property type="protein sequence ID" value="KAF5788384.1"/>
    <property type="molecule type" value="Genomic_DNA"/>
</dbReference>
<reference evidence="1" key="1">
    <citation type="journal article" date="2017" name="Nature">
        <title>The sunflower genome provides insights into oil metabolism, flowering and Asterid evolution.</title>
        <authorList>
            <person name="Badouin H."/>
            <person name="Gouzy J."/>
            <person name="Grassa C.J."/>
            <person name="Murat F."/>
            <person name="Staton S.E."/>
            <person name="Cottret L."/>
            <person name="Lelandais-Briere C."/>
            <person name="Owens G.L."/>
            <person name="Carrere S."/>
            <person name="Mayjonade B."/>
            <person name="Legrand L."/>
            <person name="Gill N."/>
            <person name="Kane N.C."/>
            <person name="Bowers J.E."/>
            <person name="Hubner S."/>
            <person name="Bellec A."/>
            <person name="Berard A."/>
            <person name="Berges H."/>
            <person name="Blanchet N."/>
            <person name="Boniface M.C."/>
            <person name="Brunel D."/>
            <person name="Catrice O."/>
            <person name="Chaidir N."/>
            <person name="Claudel C."/>
            <person name="Donnadieu C."/>
            <person name="Faraut T."/>
            <person name="Fievet G."/>
            <person name="Helmstetter N."/>
            <person name="King M."/>
            <person name="Knapp S.J."/>
            <person name="Lai Z."/>
            <person name="Le Paslier M.C."/>
            <person name="Lippi Y."/>
            <person name="Lorenzon L."/>
            <person name="Mandel J.R."/>
            <person name="Marage G."/>
            <person name="Marchand G."/>
            <person name="Marquand E."/>
            <person name="Bret-Mestries E."/>
            <person name="Morien E."/>
            <person name="Nambeesan S."/>
            <person name="Nguyen T."/>
            <person name="Pegot-Espagnet P."/>
            <person name="Pouilly N."/>
            <person name="Raftis F."/>
            <person name="Sallet E."/>
            <person name="Schiex T."/>
            <person name="Thomas J."/>
            <person name="Vandecasteele C."/>
            <person name="Vares D."/>
            <person name="Vear F."/>
            <person name="Vautrin S."/>
            <person name="Crespi M."/>
            <person name="Mangin B."/>
            <person name="Burke J.M."/>
            <person name="Salse J."/>
            <person name="Munos S."/>
            <person name="Vincourt P."/>
            <person name="Rieseberg L.H."/>
            <person name="Langlade N.B."/>
        </authorList>
    </citation>
    <scope>NUCLEOTIDE SEQUENCE</scope>
    <source>
        <tissue evidence="1">Leaves</tissue>
    </source>
</reference>
<dbReference type="Proteomes" id="UP000215914">
    <property type="component" value="Unassembled WGS sequence"/>
</dbReference>
<proteinExistence type="predicted"/>
<sequence length="126" mass="14341">MPTSTYPKEWKNWFIFVSTSMIPESPPLRDPKATIKDSVDVLFANETVMWKRMYEHPTRAYSFPEGILAMGGLSPLYSFRPKAYFGKNVIFFFASLQCLLIVPRDVVVEFVTGGLQGNFICGLWCG</sequence>
<protein>
    <submittedName>
        <fullName evidence="1">Uncharacterized protein</fullName>
    </submittedName>
</protein>
<comment type="caution">
    <text evidence="1">The sequence shown here is derived from an EMBL/GenBank/DDBJ whole genome shotgun (WGS) entry which is preliminary data.</text>
</comment>
<dbReference type="AlphaFoldDB" id="A0A9K3I1S2"/>
<accession>A0A9K3I1S2</accession>
<reference evidence="1" key="2">
    <citation type="submission" date="2020-06" db="EMBL/GenBank/DDBJ databases">
        <title>Helianthus annuus Genome sequencing and assembly Release 2.</title>
        <authorList>
            <person name="Gouzy J."/>
            <person name="Langlade N."/>
            <person name="Munos S."/>
        </authorList>
    </citation>
    <scope>NUCLEOTIDE SEQUENCE</scope>
    <source>
        <tissue evidence="1">Leaves</tissue>
    </source>
</reference>